<dbReference type="FunFam" id="3.40.50.720:FF:000084">
    <property type="entry name" value="Short-chain dehydrogenase reductase"/>
    <property type="match status" value="1"/>
</dbReference>
<dbReference type="PANTHER" id="PTHR43975">
    <property type="entry name" value="ZGC:101858"/>
    <property type="match status" value="1"/>
</dbReference>
<reference evidence="2" key="1">
    <citation type="journal article" date="2018" name="J. Am. Chem. Soc.">
        <title>Molecular Basis for the Final Oxidative Rearrangement Steps in Chartreusin Biosynthesis.</title>
        <authorList>
            <person name="Wang Y.S."/>
            <person name="Zhang B."/>
            <person name="Zhu J."/>
            <person name="Yang C.L."/>
            <person name="Guo Y."/>
            <person name="Liu C.L."/>
            <person name="Liu F."/>
            <person name="Huang H."/>
            <person name="Zhao S."/>
            <person name="Liang Y."/>
            <person name="Jiao R.H."/>
            <person name="Tan R.X."/>
            <person name="Ge H.M."/>
        </authorList>
    </citation>
    <scope>NUCLEOTIDE SEQUENCE</scope>
    <source>
        <strain evidence="2">NA02069</strain>
    </source>
</reference>
<organism evidence="2">
    <name type="scientific">Streptomyces chartreusis</name>
    <dbReference type="NCBI Taxonomy" id="1969"/>
    <lineage>
        <taxon>Bacteria</taxon>
        <taxon>Bacillati</taxon>
        <taxon>Actinomycetota</taxon>
        <taxon>Actinomycetes</taxon>
        <taxon>Kitasatosporales</taxon>
        <taxon>Streptomycetaceae</taxon>
        <taxon>Streptomyces</taxon>
    </lineage>
</organism>
<dbReference type="Gene3D" id="3.40.50.720">
    <property type="entry name" value="NAD(P)-binding Rossmann-like Domain"/>
    <property type="match status" value="1"/>
</dbReference>
<dbReference type="SMR" id="A0A346RP19"/>
<dbReference type="CDD" id="cd05233">
    <property type="entry name" value="SDR_c"/>
    <property type="match status" value="1"/>
</dbReference>
<dbReference type="PRINTS" id="PR00080">
    <property type="entry name" value="SDRFAMILY"/>
</dbReference>
<proteinExistence type="predicted"/>
<protein>
    <submittedName>
        <fullName evidence="2">ChaL</fullName>
    </submittedName>
</protein>
<dbReference type="PANTHER" id="PTHR43975:SF2">
    <property type="entry name" value="EG:BACR7A4.14 PROTEIN-RELATED"/>
    <property type="match status" value="1"/>
</dbReference>
<dbReference type="InterPro" id="IPR036291">
    <property type="entry name" value="NAD(P)-bd_dom_sf"/>
</dbReference>
<dbReference type="GO" id="GO:0016491">
    <property type="term" value="F:oxidoreductase activity"/>
    <property type="evidence" value="ECO:0007669"/>
    <property type="project" value="UniProtKB-KW"/>
</dbReference>
<evidence type="ECO:0000256" key="1">
    <source>
        <dbReference type="ARBA" id="ARBA00023002"/>
    </source>
</evidence>
<name>A0A346RP19_STRCX</name>
<reference evidence="2" key="2">
    <citation type="submission" date="2018-06" db="EMBL/GenBank/DDBJ databases">
        <authorList>
            <person name="Zhirakovskaya E."/>
        </authorList>
    </citation>
    <scope>NUCLEOTIDE SEQUENCE</scope>
    <source>
        <strain evidence="2">NA02069</strain>
    </source>
</reference>
<dbReference type="EMBL" id="MH540322">
    <property type="protein sequence ID" value="AXS67816.1"/>
    <property type="molecule type" value="Genomic_DNA"/>
</dbReference>
<keyword evidence="1" id="KW-0560">Oxidoreductase</keyword>
<evidence type="ECO:0000313" key="2">
    <source>
        <dbReference type="EMBL" id="AXS67816.1"/>
    </source>
</evidence>
<accession>A0A346RP19</accession>
<dbReference type="InterPro" id="IPR002347">
    <property type="entry name" value="SDR_fam"/>
</dbReference>
<dbReference type="Pfam" id="PF13561">
    <property type="entry name" value="adh_short_C2"/>
    <property type="match status" value="1"/>
</dbReference>
<sequence>MRGIVITGGGTGIGRAAAHAFADAGDAVLIVGRSADTLAETAKGRDGIHTLPLDLTEPDAAAVVVDTARRQLGRLDVLVNNAGVASFAGLGSLEPASVEAQIRTNLIAPILLTQQALDPLEETGGLVVNISSAGSIGLRTIPDNSVYCATKAGLDVLTRTWSVELAPRGIRVIGVAPGVTDTGVALRAGVSPAQYEAFMERMRAEIPLGRVGAPEDIAWWIVTLASADGGYLNGAVIPVDGALSVT</sequence>
<dbReference type="RefSeq" id="WP_205614733.1">
    <property type="nucleotide sequence ID" value="NZ_CBDRGH010000019.1"/>
</dbReference>
<dbReference type="AlphaFoldDB" id="A0A346RP19"/>
<dbReference type="SUPFAM" id="SSF51735">
    <property type="entry name" value="NAD(P)-binding Rossmann-fold domains"/>
    <property type="match status" value="1"/>
</dbReference>
<dbReference type="PRINTS" id="PR00081">
    <property type="entry name" value="GDHRDH"/>
</dbReference>